<dbReference type="EMBL" id="CP002364">
    <property type="protein sequence ID" value="ADW18163.1"/>
    <property type="molecule type" value="Genomic_DNA"/>
</dbReference>
<dbReference type="Pfam" id="PF08541">
    <property type="entry name" value="ACP_syn_III_C"/>
    <property type="match status" value="1"/>
</dbReference>
<evidence type="ECO:0000256" key="7">
    <source>
        <dbReference type="ARBA" id="ARBA00022832"/>
    </source>
</evidence>
<evidence type="ECO:0000256" key="2">
    <source>
        <dbReference type="ARBA" id="ARBA00008642"/>
    </source>
</evidence>
<comment type="catalytic activity">
    <reaction evidence="12">
        <text>malonyl-[ACP] + acetyl-CoA + H(+) = 3-oxobutanoyl-[ACP] + CO2 + CoA</text>
        <dbReference type="Rhea" id="RHEA:12080"/>
        <dbReference type="Rhea" id="RHEA-COMP:9623"/>
        <dbReference type="Rhea" id="RHEA-COMP:9625"/>
        <dbReference type="ChEBI" id="CHEBI:15378"/>
        <dbReference type="ChEBI" id="CHEBI:16526"/>
        <dbReference type="ChEBI" id="CHEBI:57287"/>
        <dbReference type="ChEBI" id="CHEBI:57288"/>
        <dbReference type="ChEBI" id="CHEBI:78449"/>
        <dbReference type="ChEBI" id="CHEBI:78450"/>
        <dbReference type="EC" id="2.3.1.180"/>
    </reaction>
    <physiologicalReaction direction="left-to-right" evidence="12">
        <dbReference type="Rhea" id="RHEA:12081"/>
    </physiologicalReaction>
</comment>
<keyword evidence="7 13" id="KW-0276">Fatty acid metabolism</keyword>
<proteinExistence type="inferred from homology"/>
<dbReference type="GO" id="GO:0005737">
    <property type="term" value="C:cytoplasm"/>
    <property type="evidence" value="ECO:0007669"/>
    <property type="project" value="UniProtKB-SubCell"/>
</dbReference>
<dbReference type="InterPro" id="IPR016039">
    <property type="entry name" value="Thiolase-like"/>
</dbReference>
<accession>A0A7U3YML1</accession>
<protein>
    <recommendedName>
        <fullName evidence="3 13">Beta-ketoacyl-[acyl-carrier-protein] synthase III</fullName>
        <shortName evidence="13">Beta-ketoacyl-ACP synthase III</shortName>
        <shortName evidence="13">KAS III</shortName>
        <ecNumber evidence="3 13">2.3.1.180</ecNumber>
    </recommendedName>
    <alternativeName>
        <fullName evidence="13">3-oxoacyl-[acyl-carrier-protein] synthase 3</fullName>
    </alternativeName>
    <alternativeName>
        <fullName evidence="13">3-oxoacyl-[acyl-carrier-protein] synthase III</fullName>
    </alternativeName>
</protein>
<keyword evidence="9 13" id="KW-0275">Fatty acid biosynthesis</keyword>
<reference evidence="16 17" key="1">
    <citation type="journal article" date="2011" name="Stand. Genomic Sci.">
        <title>Complete genome sequence of Desulfobulbus propionicus type strain (1pr3).</title>
        <authorList>
            <person name="Pagani I."/>
            <person name="Lapidus A."/>
            <person name="Nolan M."/>
            <person name="Lucas S."/>
            <person name="Hammon N."/>
            <person name="Deshpande S."/>
            <person name="Cheng J.F."/>
            <person name="Chertkov O."/>
            <person name="Davenport K."/>
            <person name="Tapia R."/>
            <person name="Han C."/>
            <person name="Goodwin L."/>
            <person name="Pitluck S."/>
            <person name="Liolios K."/>
            <person name="Mavromatis K."/>
            <person name="Ivanova N."/>
            <person name="Mikhailova N."/>
            <person name="Pati A."/>
            <person name="Chen A."/>
            <person name="Palaniappan K."/>
            <person name="Land M."/>
            <person name="Hauser L."/>
            <person name="Chang Y.J."/>
            <person name="Jeffries C.D."/>
            <person name="Detter J.C."/>
            <person name="Brambilla E."/>
            <person name="Kannan K.P."/>
            <person name="Djao O.D."/>
            <person name="Rohde M."/>
            <person name="Pukall R."/>
            <person name="Spring S."/>
            <person name="Goker M."/>
            <person name="Sikorski J."/>
            <person name="Woyke T."/>
            <person name="Bristow J."/>
            <person name="Eisen J.A."/>
            <person name="Markowitz V."/>
            <person name="Hugenholtz P."/>
            <person name="Kyrpides N.C."/>
            <person name="Klenk H.P."/>
        </authorList>
    </citation>
    <scope>NUCLEOTIDE SEQUENCE [LARGE SCALE GENOMIC DNA]</scope>
    <source>
        <strain evidence="17">ATCC 33891 / DSM 2032 / 1pr3</strain>
    </source>
</reference>
<dbReference type="Pfam" id="PF08545">
    <property type="entry name" value="ACP_syn_III"/>
    <property type="match status" value="1"/>
</dbReference>
<comment type="domain">
    <text evidence="13">The last Arg residue of the ACP-binding site is essential for the weak association between ACP/AcpP and FabH.</text>
</comment>
<dbReference type="GO" id="GO:0006633">
    <property type="term" value="P:fatty acid biosynthetic process"/>
    <property type="evidence" value="ECO:0007669"/>
    <property type="project" value="UniProtKB-UniRule"/>
</dbReference>
<comment type="subunit">
    <text evidence="13">Homodimer.</text>
</comment>
<dbReference type="Gene3D" id="3.40.47.10">
    <property type="match status" value="1"/>
</dbReference>
<keyword evidence="6 13" id="KW-0808">Transferase</keyword>
<dbReference type="EC" id="2.3.1.180" evidence="3 13"/>
<dbReference type="NCBIfam" id="TIGR00747">
    <property type="entry name" value="fabH"/>
    <property type="match status" value="1"/>
</dbReference>
<evidence type="ECO:0000256" key="3">
    <source>
        <dbReference type="ARBA" id="ARBA00012333"/>
    </source>
</evidence>
<evidence type="ECO:0000256" key="5">
    <source>
        <dbReference type="ARBA" id="ARBA00022516"/>
    </source>
</evidence>
<evidence type="ECO:0000259" key="14">
    <source>
        <dbReference type="Pfam" id="PF08541"/>
    </source>
</evidence>
<evidence type="ECO:0000259" key="15">
    <source>
        <dbReference type="Pfam" id="PF08545"/>
    </source>
</evidence>
<evidence type="ECO:0000256" key="11">
    <source>
        <dbReference type="ARBA" id="ARBA00023315"/>
    </source>
</evidence>
<evidence type="ECO:0000256" key="8">
    <source>
        <dbReference type="ARBA" id="ARBA00023098"/>
    </source>
</evidence>
<comment type="subcellular location">
    <subcellularLocation>
        <location evidence="13">Cytoplasm</location>
    </subcellularLocation>
</comment>
<dbReference type="KEGG" id="dpr:Despr_2015"/>
<evidence type="ECO:0000313" key="16">
    <source>
        <dbReference type="EMBL" id="ADW18163.1"/>
    </source>
</evidence>
<dbReference type="SUPFAM" id="SSF53901">
    <property type="entry name" value="Thiolase-like"/>
    <property type="match status" value="1"/>
</dbReference>
<evidence type="ECO:0000256" key="9">
    <source>
        <dbReference type="ARBA" id="ARBA00023160"/>
    </source>
</evidence>
<keyword evidence="4 13" id="KW-0963">Cytoplasm</keyword>
<evidence type="ECO:0000313" key="17">
    <source>
        <dbReference type="Proteomes" id="UP000006365"/>
    </source>
</evidence>
<evidence type="ECO:0000256" key="4">
    <source>
        <dbReference type="ARBA" id="ARBA00022490"/>
    </source>
</evidence>
<feature type="active site" evidence="13">
    <location>
        <position position="113"/>
    </location>
</feature>
<dbReference type="GO" id="GO:0044550">
    <property type="term" value="P:secondary metabolite biosynthetic process"/>
    <property type="evidence" value="ECO:0007669"/>
    <property type="project" value="TreeGrafter"/>
</dbReference>
<keyword evidence="17" id="KW-1185">Reference proteome</keyword>
<evidence type="ECO:0000256" key="10">
    <source>
        <dbReference type="ARBA" id="ARBA00023268"/>
    </source>
</evidence>
<keyword evidence="11 13" id="KW-0012">Acyltransferase</keyword>
<keyword evidence="10 13" id="KW-0511">Multifunctional enzyme</keyword>
<dbReference type="PANTHER" id="PTHR34069">
    <property type="entry name" value="3-OXOACYL-[ACYL-CARRIER-PROTEIN] SYNTHASE 3"/>
    <property type="match status" value="1"/>
</dbReference>
<comment type="pathway">
    <text evidence="1 13">Lipid metabolism; fatty acid biosynthesis.</text>
</comment>
<dbReference type="NCBIfam" id="NF006829">
    <property type="entry name" value="PRK09352.1"/>
    <property type="match status" value="1"/>
</dbReference>
<dbReference type="InterPro" id="IPR004655">
    <property type="entry name" value="FabH"/>
</dbReference>
<evidence type="ECO:0000256" key="6">
    <source>
        <dbReference type="ARBA" id="ARBA00022679"/>
    </source>
</evidence>
<dbReference type="GO" id="GO:0004315">
    <property type="term" value="F:3-oxoacyl-[acyl-carrier-protein] synthase activity"/>
    <property type="evidence" value="ECO:0007669"/>
    <property type="project" value="InterPro"/>
</dbReference>
<comment type="function">
    <text evidence="13">Catalyzes the condensation reaction of fatty acid synthesis by the addition to an acyl acceptor of two carbons from malonyl-ACP. Catalyzes the first condensation reaction which initiates fatty acid synthesis and may therefore play a role in governing the total rate of fatty acid production. Possesses both acetoacetyl-ACP synthase and acetyl transacylase activities. Its substrate specificity determines the biosynthesis of branched-chain and/or straight-chain of fatty acids.</text>
</comment>
<dbReference type="CDD" id="cd00830">
    <property type="entry name" value="KAS_III"/>
    <property type="match status" value="1"/>
</dbReference>
<name>A0A7U3YML1_DESPD</name>
<sequence length="325" mass="35693">MNRAVILGTGSCLPERKLTNAELERMVDTSDEWITTRTGIRNRHIAGKNEQNYQLAAKAGRRALAVTGIDAEELDLIIVATVSPHMIMPSTACFVQAELGAVNAFAYDINAACAGFTYGLDLASNYIQNRPEMKILLIGAETLSARVDWEDRNTCVLFGDGAGAVVLSGSHDGRGVFGSSLHSDGKLWNLLCMDSPESLNPDLRPDIWHGPHIRMSGSDIFKHAVRMMEDAVTSLLRKHDLTIDDVNLMIPHQANIRILTNLRDRLGIAEEKVFINLSKYGNTSAASIPIALDEAHREGRLRRGDIVLLCTFGGGLTWGSLLMRW</sequence>
<evidence type="ECO:0000256" key="12">
    <source>
        <dbReference type="ARBA" id="ARBA00051096"/>
    </source>
</evidence>
<feature type="domain" description="Beta-ketoacyl-[acyl-carrier-protein] synthase III N-terminal" evidence="15">
    <location>
        <begin position="107"/>
        <end position="185"/>
    </location>
</feature>
<dbReference type="AlphaFoldDB" id="A0A7U3YML1"/>
<evidence type="ECO:0000256" key="13">
    <source>
        <dbReference type="HAMAP-Rule" id="MF_01815"/>
    </source>
</evidence>
<evidence type="ECO:0000256" key="1">
    <source>
        <dbReference type="ARBA" id="ARBA00005194"/>
    </source>
</evidence>
<feature type="active site" evidence="13">
    <location>
        <position position="282"/>
    </location>
</feature>
<dbReference type="Proteomes" id="UP000006365">
    <property type="component" value="Chromosome"/>
</dbReference>
<comment type="similarity">
    <text evidence="2 13">Belongs to the thiolase-like superfamily. FabH family.</text>
</comment>
<feature type="region of interest" description="ACP-binding" evidence="13">
    <location>
        <begin position="253"/>
        <end position="257"/>
    </location>
</feature>
<dbReference type="FunFam" id="3.40.47.10:FF:000004">
    <property type="entry name" value="3-oxoacyl-[acyl-carrier-protein] synthase 3"/>
    <property type="match status" value="1"/>
</dbReference>
<dbReference type="RefSeq" id="WP_015724703.1">
    <property type="nucleotide sequence ID" value="NC_014972.1"/>
</dbReference>
<feature type="domain" description="Beta-ketoacyl-[acyl-carrier-protein] synthase III C-terminal" evidence="14">
    <location>
        <begin position="236"/>
        <end position="325"/>
    </location>
</feature>
<dbReference type="UniPathway" id="UPA00094"/>
<dbReference type="PANTHER" id="PTHR34069:SF2">
    <property type="entry name" value="BETA-KETOACYL-[ACYL-CARRIER-PROTEIN] SYNTHASE III"/>
    <property type="match status" value="1"/>
</dbReference>
<dbReference type="InterPro" id="IPR013747">
    <property type="entry name" value="ACP_syn_III_C"/>
</dbReference>
<organism evidence="16 17">
    <name type="scientific">Desulfobulbus propionicus (strain ATCC 33891 / DSM 2032 / VKM B-1956 / 1pr3)</name>
    <dbReference type="NCBI Taxonomy" id="577650"/>
    <lineage>
        <taxon>Bacteria</taxon>
        <taxon>Pseudomonadati</taxon>
        <taxon>Thermodesulfobacteriota</taxon>
        <taxon>Desulfobulbia</taxon>
        <taxon>Desulfobulbales</taxon>
        <taxon>Desulfobulbaceae</taxon>
        <taxon>Desulfobulbus</taxon>
    </lineage>
</organism>
<keyword evidence="8 13" id="KW-0443">Lipid metabolism</keyword>
<gene>
    <name evidence="13" type="primary">fabH</name>
    <name evidence="16" type="ordered locus">Despr_2015</name>
</gene>
<feature type="active site" evidence="13">
    <location>
        <position position="252"/>
    </location>
</feature>
<keyword evidence="5 13" id="KW-0444">Lipid biosynthesis</keyword>
<dbReference type="GO" id="GO:0033818">
    <property type="term" value="F:beta-ketoacyl-acyl-carrier-protein synthase III activity"/>
    <property type="evidence" value="ECO:0007669"/>
    <property type="project" value="UniProtKB-UniRule"/>
</dbReference>
<dbReference type="InterPro" id="IPR013751">
    <property type="entry name" value="ACP_syn_III_N"/>
</dbReference>
<dbReference type="HAMAP" id="MF_01815">
    <property type="entry name" value="FabH"/>
    <property type="match status" value="1"/>
</dbReference>